<sequence length="106" mass="12219">MPEYTLLTVISVLAVVLVELLLRTGIFGSVRYWLTMIIVWAFQVPVDGWLTKLSDPIVIYRRSEILGLRFPWDIPIEDFGFGFALVTSTIMIWQSLSRRSENVADR</sequence>
<organism evidence="10 11">
    <name type="scientific">Microlunatus endophyticus</name>
    <dbReference type="NCBI Taxonomy" id="1716077"/>
    <lineage>
        <taxon>Bacteria</taxon>
        <taxon>Bacillati</taxon>
        <taxon>Actinomycetota</taxon>
        <taxon>Actinomycetes</taxon>
        <taxon>Propionibacteriales</taxon>
        <taxon>Propionibacteriaceae</taxon>
        <taxon>Microlunatus</taxon>
    </lineage>
</organism>
<dbReference type="Pfam" id="PF18916">
    <property type="entry name" value="Lycopene_cyc"/>
    <property type="match status" value="1"/>
</dbReference>
<feature type="domain" description="Lycopene cyclase" evidence="9">
    <location>
        <begin position="4"/>
        <end position="93"/>
    </location>
</feature>
<keyword evidence="5 8" id="KW-1133">Transmembrane helix</keyword>
<keyword evidence="4" id="KW-0125">Carotenoid biosynthesis</keyword>
<evidence type="ECO:0000256" key="3">
    <source>
        <dbReference type="ARBA" id="ARBA00022692"/>
    </source>
</evidence>
<evidence type="ECO:0000313" key="10">
    <source>
        <dbReference type="EMBL" id="GGL61807.1"/>
    </source>
</evidence>
<dbReference type="GO" id="GO:0016020">
    <property type="term" value="C:membrane"/>
    <property type="evidence" value="ECO:0007669"/>
    <property type="project" value="UniProtKB-SubCell"/>
</dbReference>
<protein>
    <submittedName>
        <fullName evidence="10">Lycopene cyclase</fullName>
    </submittedName>
</protein>
<dbReference type="NCBIfam" id="TIGR03462">
    <property type="entry name" value="CarR_dom_SF"/>
    <property type="match status" value="1"/>
</dbReference>
<dbReference type="Proteomes" id="UP000613840">
    <property type="component" value="Unassembled WGS sequence"/>
</dbReference>
<gene>
    <name evidence="10" type="ORF">GCM10011575_20450</name>
</gene>
<keyword evidence="6 8" id="KW-0472">Membrane</keyword>
<comment type="pathway">
    <text evidence="2">Carotenoid biosynthesis.</text>
</comment>
<proteinExistence type="predicted"/>
<keyword evidence="3 8" id="KW-0812">Transmembrane</keyword>
<evidence type="ECO:0000256" key="8">
    <source>
        <dbReference type="SAM" id="Phobius"/>
    </source>
</evidence>
<evidence type="ECO:0000256" key="7">
    <source>
        <dbReference type="ARBA" id="ARBA00023235"/>
    </source>
</evidence>
<evidence type="ECO:0000256" key="5">
    <source>
        <dbReference type="ARBA" id="ARBA00022989"/>
    </source>
</evidence>
<feature type="transmembrane region" description="Helical" evidence="8">
    <location>
        <begin position="6"/>
        <end position="22"/>
    </location>
</feature>
<evidence type="ECO:0000256" key="1">
    <source>
        <dbReference type="ARBA" id="ARBA00004141"/>
    </source>
</evidence>
<reference evidence="10" key="1">
    <citation type="journal article" date="2014" name="Int. J. Syst. Evol. Microbiol.">
        <title>Complete genome sequence of Corynebacterium casei LMG S-19264T (=DSM 44701T), isolated from a smear-ripened cheese.</title>
        <authorList>
            <consortium name="US DOE Joint Genome Institute (JGI-PGF)"/>
            <person name="Walter F."/>
            <person name="Albersmeier A."/>
            <person name="Kalinowski J."/>
            <person name="Ruckert C."/>
        </authorList>
    </citation>
    <scope>NUCLEOTIDE SEQUENCE</scope>
    <source>
        <strain evidence="10">CGMCC 4.7306</strain>
    </source>
</reference>
<dbReference type="EMBL" id="BMMZ01000004">
    <property type="protein sequence ID" value="GGL61807.1"/>
    <property type="molecule type" value="Genomic_DNA"/>
</dbReference>
<dbReference type="GO" id="GO:0016117">
    <property type="term" value="P:carotenoid biosynthetic process"/>
    <property type="evidence" value="ECO:0007669"/>
    <property type="project" value="UniProtKB-KW"/>
</dbReference>
<evidence type="ECO:0000313" key="11">
    <source>
        <dbReference type="Proteomes" id="UP000613840"/>
    </source>
</evidence>
<evidence type="ECO:0000256" key="2">
    <source>
        <dbReference type="ARBA" id="ARBA00004829"/>
    </source>
</evidence>
<keyword evidence="7" id="KW-0413">Isomerase</keyword>
<evidence type="ECO:0000256" key="4">
    <source>
        <dbReference type="ARBA" id="ARBA00022746"/>
    </source>
</evidence>
<dbReference type="GO" id="GO:0045436">
    <property type="term" value="F:lycopene beta cyclase activity"/>
    <property type="evidence" value="ECO:0007669"/>
    <property type="project" value="UniProtKB-ARBA"/>
</dbReference>
<dbReference type="AlphaFoldDB" id="A0A917S6V6"/>
<dbReference type="InterPro" id="IPR017825">
    <property type="entry name" value="Lycopene_cyclase_dom"/>
</dbReference>
<keyword evidence="11" id="KW-1185">Reference proteome</keyword>
<accession>A0A917S6V6</accession>
<dbReference type="GO" id="GO:0016872">
    <property type="term" value="F:intramolecular lyase activity"/>
    <property type="evidence" value="ECO:0007669"/>
    <property type="project" value="InterPro"/>
</dbReference>
<reference evidence="10" key="2">
    <citation type="submission" date="2020-09" db="EMBL/GenBank/DDBJ databases">
        <authorList>
            <person name="Sun Q."/>
            <person name="Zhou Y."/>
        </authorList>
    </citation>
    <scope>NUCLEOTIDE SEQUENCE</scope>
    <source>
        <strain evidence="10">CGMCC 4.7306</strain>
    </source>
</reference>
<name>A0A917S6V6_9ACTN</name>
<comment type="subcellular location">
    <subcellularLocation>
        <location evidence="1">Membrane</location>
        <topology evidence="1">Multi-pass membrane protein</topology>
    </subcellularLocation>
</comment>
<dbReference type="RefSeq" id="WP_188895134.1">
    <property type="nucleotide sequence ID" value="NZ_BMMZ01000004.1"/>
</dbReference>
<evidence type="ECO:0000259" key="9">
    <source>
        <dbReference type="Pfam" id="PF18916"/>
    </source>
</evidence>
<comment type="caution">
    <text evidence="10">The sequence shown here is derived from an EMBL/GenBank/DDBJ whole genome shotgun (WGS) entry which is preliminary data.</text>
</comment>
<evidence type="ECO:0000256" key="6">
    <source>
        <dbReference type="ARBA" id="ARBA00023136"/>
    </source>
</evidence>